<dbReference type="EMBL" id="SSTG01000066">
    <property type="protein sequence ID" value="THG51188.1"/>
    <property type="molecule type" value="Genomic_DNA"/>
</dbReference>
<gene>
    <name evidence="1" type="ORF">E5990_06320</name>
</gene>
<proteinExistence type="predicted"/>
<comment type="caution">
    <text evidence="1">The sequence shown here is derived from an EMBL/GenBank/DDBJ whole genome shotgun (WGS) entry which is preliminary data.</text>
</comment>
<keyword evidence="2" id="KW-1185">Reference proteome</keyword>
<organism evidence="1 2">
    <name type="scientific">Muribaculum caecicola</name>
    <dbReference type="NCBI Taxonomy" id="3038144"/>
    <lineage>
        <taxon>Bacteria</taxon>
        <taxon>Pseudomonadati</taxon>
        <taxon>Bacteroidota</taxon>
        <taxon>Bacteroidia</taxon>
        <taxon>Bacteroidales</taxon>
        <taxon>Muribaculaceae</taxon>
        <taxon>Muribaculum</taxon>
    </lineage>
</organism>
<name>A0AC61S5X2_9BACT</name>
<sequence>MQHFSARLTIALSLLAPVNAASAETVDIYPDTWVAIDDLEREMPTYETEPLKTDKDRIVSIFYVTWHHDDYFNKECPSDVTKILQQDPTARFNPWHPLWIERTCHWGEPENGYFLSRDKYVIRKDISMLTDAGVDLLILDCTNGVAYFDEWDTLFEVMNEMKAEGNKVPKVCFWVYNEKPARAANWIFDRYYRPGRHKDYWFYWDGKPLFLYNSQPPENETPEKPDAIYGEDFLNFFTLRNMWWGSTYDFVREEYPMGKDGYWYFGYDMHDPGFRNLGIKKRIGTKNGRNEMMSVTPAQHSSTMVGKTYTIKAGEPTLNQYDLPSKKIIGGKVRNNPEKYGLYFQERWDEALSIDPDLIYLNDWNEWTAGMFCEHTDNFMGRPNDMYFVDQYNAEFNRTIQPMKDGYTDNYYMQMVQNIRRYKGVRQAPKAICRYKMTNPANWDSWENVSEEFLDTRGDVAHRNYNGYGRTHYTNTSGRNDIVSSKVAIDGDNIHFYVSTDQDITPYTDPNWMMLLINSDRDYTTGWYGFDFIINKSVTSAGQTTVQAYNAESKTWQTVAQVPYTVEGKNMVITIPMSQIGLEPGNEGGFYFKWTDNPESLDTPISLCTNGDTAPNRRFCYNYSWNFSQSGIEDTSCAAQTLKATAITPETIYVDTNHPFAVYNLTGIKVAEGDLSTTVNLPHPGLYIVKSGPTSIKISTR</sequence>
<protein>
    <submittedName>
        <fullName evidence="1">Uncharacterized protein</fullName>
    </submittedName>
</protein>
<dbReference type="Proteomes" id="UP000305401">
    <property type="component" value="Unassembled WGS sequence"/>
</dbReference>
<evidence type="ECO:0000313" key="1">
    <source>
        <dbReference type="EMBL" id="THG51188.1"/>
    </source>
</evidence>
<reference evidence="1" key="1">
    <citation type="submission" date="2019-04" db="EMBL/GenBank/DDBJ databases">
        <title>Microbes associate with the intestines of laboratory mice.</title>
        <authorList>
            <person name="Navarre W."/>
            <person name="Wong E."/>
            <person name="Huang K.C."/>
            <person name="Tropini C."/>
            <person name="Ng K."/>
            <person name="Yu B."/>
        </authorList>
    </citation>
    <scope>NUCLEOTIDE SEQUENCE</scope>
    <source>
        <strain evidence="1">NM86_A22</strain>
    </source>
</reference>
<evidence type="ECO:0000313" key="2">
    <source>
        <dbReference type="Proteomes" id="UP000305401"/>
    </source>
</evidence>
<accession>A0AC61S5X2</accession>